<proteinExistence type="predicted"/>
<dbReference type="PROSITE" id="PS50837">
    <property type="entry name" value="NACHT"/>
    <property type="match status" value="1"/>
</dbReference>
<reference evidence="3" key="1">
    <citation type="journal article" date="2019" name="Int. J. Syst. Evol. Microbiol.">
        <title>The Global Catalogue of Microorganisms (GCM) 10K type strain sequencing project: providing services to taxonomists for standard genome sequencing and annotation.</title>
        <authorList>
            <consortium name="The Broad Institute Genomics Platform"/>
            <consortium name="The Broad Institute Genome Sequencing Center for Infectious Disease"/>
            <person name="Wu L."/>
            <person name="Ma J."/>
        </authorList>
    </citation>
    <scope>NUCLEOTIDE SEQUENCE [LARGE SCALE GENOMIC DNA]</scope>
    <source>
        <strain evidence="3">JCM 16961</strain>
    </source>
</reference>
<dbReference type="RefSeq" id="WP_344885799.1">
    <property type="nucleotide sequence ID" value="NZ_BAABCJ010000007.1"/>
</dbReference>
<sequence length="970" mass="107855">MEIGVVSLVLEAASQAAVLIGEVGKRRKQASSDTLLATLQKLDLEIFKEDTTALSLAAHMKGTVFAAEVHPALKTVEYRSLLTELLLTVLVDNEDEKQQLVLASMDAFWTRTLESHATLPDIQCFSESLSSCLVTTCQTLADELRQNNPSALVALQNVSLLKRVDTTLGNIDEHLKLISAGVSPETVATRRKWTETYKGLCAKIHGYIVPPDFETNRKVPMDELYVIPSIADGGPSQYKGGPDLDFEEFVSAIDRTVLLGDPGGGKSTLSNYLAATVAKTTNDEIPFHITLREYAKVATDQSVLQYIEKQLSTLYQALPPAGFVEELLVSGRALVIFDGLDELIDATKRRSISSIVETFGVRYPLTRILVTSRRIGYDQARLDPEIFLVRVIGEFKQEDVANYVHKWFASQDEYEESTAEQLAESFVAQSEAVTDLRSNPLMLALMCIIFRGENFIPRNRPAVYEKCATLLFEKWDGHREIVVPLEARNYVDSALKYIAHWMLESEVADLGVNYERLVREISAYLAERAFETEMEAEKAAKEFVDYCKGRAWVFSDAGTTSDGTSLFTFTHRTFMEYFAAYHLTRIHETPERLARAVLPRIAKEEWDVVAQLAVQIMEKAADRGSERALRTMLEEARKRAVSGRSNVLQFVVRAAVIANVSPHFIQNLTIRVTKFFLDHIDIRSSGTGPANAWIDLVFISPRDPVIERTQSEVLAEVLANGTTAEKSAACRLIILALSISWSGFSGGSPDNRNLWQFFCGVAHKFSSDLSQIVHEEPVYLATLILAGIESPDAVKADATPHRSLAEAFFNSYDIDNAYFSPPSLALALSTLGSRPPRGADSEKDELALVLARILLARFAAERPLQRPDKVLPPYQIAFSPKVEVDHPAEIVEAAVVVSLAHYELLEPFIRKSFAELPDAPSKILPRLAYARYKQREVELSDIEDLGLSSGIAEFATSWSRNLVSVFTAIE</sequence>
<evidence type="ECO:0000259" key="1">
    <source>
        <dbReference type="PROSITE" id="PS50837"/>
    </source>
</evidence>
<comment type="caution">
    <text evidence="2">The sequence shown here is derived from an EMBL/GenBank/DDBJ whole genome shotgun (WGS) entry which is preliminary data.</text>
</comment>
<dbReference type="Proteomes" id="UP001501536">
    <property type="component" value="Unassembled WGS sequence"/>
</dbReference>
<dbReference type="Gene3D" id="3.40.50.300">
    <property type="entry name" value="P-loop containing nucleotide triphosphate hydrolases"/>
    <property type="match status" value="1"/>
</dbReference>
<feature type="domain" description="NACHT" evidence="1">
    <location>
        <begin position="254"/>
        <end position="447"/>
    </location>
</feature>
<dbReference type="InterPro" id="IPR027417">
    <property type="entry name" value="P-loop_NTPase"/>
</dbReference>
<evidence type="ECO:0000313" key="2">
    <source>
        <dbReference type="EMBL" id="GAA3712205.1"/>
    </source>
</evidence>
<name>A0ABP7E4P4_9MICC</name>
<evidence type="ECO:0000313" key="3">
    <source>
        <dbReference type="Proteomes" id="UP001501536"/>
    </source>
</evidence>
<gene>
    <name evidence="2" type="ORF">GCM10022377_27140</name>
</gene>
<dbReference type="PANTHER" id="PTHR46844:SF1">
    <property type="entry name" value="SLR5058 PROTEIN"/>
    <property type="match status" value="1"/>
</dbReference>
<dbReference type="PANTHER" id="PTHR46844">
    <property type="entry name" value="SLR5058 PROTEIN"/>
    <property type="match status" value="1"/>
</dbReference>
<protein>
    <recommendedName>
        <fullName evidence="1">NACHT domain-containing protein</fullName>
    </recommendedName>
</protein>
<keyword evidence="3" id="KW-1185">Reference proteome</keyword>
<organism evidence="2 3">
    <name type="scientific">Zhihengliuella alba</name>
    <dbReference type="NCBI Taxonomy" id="547018"/>
    <lineage>
        <taxon>Bacteria</taxon>
        <taxon>Bacillati</taxon>
        <taxon>Actinomycetota</taxon>
        <taxon>Actinomycetes</taxon>
        <taxon>Micrococcales</taxon>
        <taxon>Micrococcaceae</taxon>
        <taxon>Zhihengliuella</taxon>
    </lineage>
</organism>
<accession>A0ABP7E4P4</accession>
<dbReference type="Pfam" id="PF05729">
    <property type="entry name" value="NACHT"/>
    <property type="match status" value="1"/>
</dbReference>
<dbReference type="InterPro" id="IPR007111">
    <property type="entry name" value="NACHT_NTPase"/>
</dbReference>
<dbReference type="SUPFAM" id="SSF52540">
    <property type="entry name" value="P-loop containing nucleoside triphosphate hydrolases"/>
    <property type="match status" value="1"/>
</dbReference>
<dbReference type="EMBL" id="BAABCJ010000007">
    <property type="protein sequence ID" value="GAA3712205.1"/>
    <property type="molecule type" value="Genomic_DNA"/>
</dbReference>